<evidence type="ECO:0000256" key="1">
    <source>
        <dbReference type="SAM" id="MobiDB-lite"/>
    </source>
</evidence>
<keyword evidence="2" id="KW-1133">Transmembrane helix</keyword>
<gene>
    <name evidence="4" type="ORF">EM808_14260</name>
</gene>
<feature type="region of interest" description="Disordered" evidence="1">
    <location>
        <begin position="39"/>
        <end position="59"/>
    </location>
</feature>
<evidence type="ECO:0000256" key="3">
    <source>
        <dbReference type="SAM" id="SignalP"/>
    </source>
</evidence>
<dbReference type="Proteomes" id="UP000288024">
    <property type="component" value="Unassembled WGS sequence"/>
</dbReference>
<keyword evidence="5" id="KW-1185">Reference proteome</keyword>
<evidence type="ECO:0000313" key="5">
    <source>
        <dbReference type="Proteomes" id="UP000288024"/>
    </source>
</evidence>
<proteinExistence type="predicted"/>
<dbReference type="EMBL" id="RZTZ01000005">
    <property type="protein sequence ID" value="RVT61667.1"/>
    <property type="molecule type" value="Genomic_DNA"/>
</dbReference>
<dbReference type="RefSeq" id="WP_127739124.1">
    <property type="nucleotide sequence ID" value="NZ_JAMAVA010000009.1"/>
</dbReference>
<accession>A0A3S2UF93</accession>
<keyword evidence="3" id="KW-0732">Signal</keyword>
<feature type="signal peptide" evidence="3">
    <location>
        <begin position="1"/>
        <end position="20"/>
    </location>
</feature>
<dbReference type="AlphaFoldDB" id="A0A3S2UF93"/>
<feature type="transmembrane region" description="Helical" evidence="2">
    <location>
        <begin position="94"/>
        <end position="127"/>
    </location>
</feature>
<name>A0A3S2UF93_9BACI</name>
<evidence type="ECO:0000256" key="2">
    <source>
        <dbReference type="SAM" id="Phobius"/>
    </source>
</evidence>
<keyword evidence="2" id="KW-0472">Membrane</keyword>
<keyword evidence="2" id="KW-0812">Transmembrane</keyword>
<sequence length="147" mass="16057">MKKLLTAVLTLGLIFSPVGNVVFHDQTTTVEAKSYKSGKRSFNTNNSNTNTNTNTNSFFQKKQTNNTTANTKSNRGFFSGGGLMRGLMIGGLAGLLFGGLFANMGILGSILGLIVNVLAIVILISVIRKIFVYFKKKKREEADNWRS</sequence>
<reference evidence="4 5" key="1">
    <citation type="submission" date="2019-01" db="EMBL/GenBank/DDBJ databases">
        <title>Bacillus sp. M5HDSG1-1, whole genome shotgun sequence.</title>
        <authorList>
            <person name="Tuo L."/>
        </authorList>
    </citation>
    <scope>NUCLEOTIDE SEQUENCE [LARGE SCALE GENOMIC DNA]</scope>
    <source>
        <strain evidence="4 5">M5HDSG1-1</strain>
    </source>
</reference>
<comment type="caution">
    <text evidence="4">The sequence shown here is derived from an EMBL/GenBank/DDBJ whole genome shotgun (WGS) entry which is preliminary data.</text>
</comment>
<feature type="chain" id="PRO_5039047077" evidence="3">
    <location>
        <begin position="21"/>
        <end position="147"/>
    </location>
</feature>
<protein>
    <submittedName>
        <fullName evidence="4">Preprotein translocase subunit Tim44</fullName>
    </submittedName>
</protein>
<feature type="compositionally biased region" description="Low complexity" evidence="1">
    <location>
        <begin position="41"/>
        <end position="59"/>
    </location>
</feature>
<evidence type="ECO:0000313" key="4">
    <source>
        <dbReference type="EMBL" id="RVT61667.1"/>
    </source>
</evidence>
<organism evidence="4 5">
    <name type="scientific">Niallia taxi</name>
    <dbReference type="NCBI Taxonomy" id="2499688"/>
    <lineage>
        <taxon>Bacteria</taxon>
        <taxon>Bacillati</taxon>
        <taxon>Bacillota</taxon>
        <taxon>Bacilli</taxon>
        <taxon>Bacillales</taxon>
        <taxon>Bacillaceae</taxon>
        <taxon>Niallia</taxon>
    </lineage>
</organism>